<feature type="region of interest" description="Disordered" evidence="1">
    <location>
        <begin position="111"/>
        <end position="186"/>
    </location>
</feature>
<feature type="transmembrane region" description="Helical" evidence="2">
    <location>
        <begin position="48"/>
        <end position="73"/>
    </location>
</feature>
<keyword evidence="2" id="KW-1133">Transmembrane helix</keyword>
<name>A0A7R8W9S5_9CRUS</name>
<protein>
    <submittedName>
        <fullName evidence="3">Uncharacterized protein</fullName>
    </submittedName>
</protein>
<evidence type="ECO:0000256" key="2">
    <source>
        <dbReference type="SAM" id="Phobius"/>
    </source>
</evidence>
<gene>
    <name evidence="3" type="ORF">CTOB1V02_LOCUS2880</name>
</gene>
<dbReference type="EMBL" id="OB660468">
    <property type="protein sequence ID" value="CAD7224931.1"/>
    <property type="molecule type" value="Genomic_DNA"/>
</dbReference>
<evidence type="ECO:0000256" key="1">
    <source>
        <dbReference type="SAM" id="MobiDB-lite"/>
    </source>
</evidence>
<accession>A0A7R8W9S5</accession>
<feature type="compositionally biased region" description="Basic and acidic residues" evidence="1">
    <location>
        <begin position="154"/>
        <end position="175"/>
    </location>
</feature>
<dbReference type="AlphaFoldDB" id="A0A7R8W9S5"/>
<keyword evidence="2" id="KW-0472">Membrane</keyword>
<feature type="compositionally biased region" description="Pro residues" evidence="1">
    <location>
        <begin position="327"/>
        <end position="343"/>
    </location>
</feature>
<feature type="region of interest" description="Disordered" evidence="1">
    <location>
        <begin position="311"/>
        <end position="413"/>
    </location>
</feature>
<organism evidence="3">
    <name type="scientific">Cyprideis torosa</name>
    <dbReference type="NCBI Taxonomy" id="163714"/>
    <lineage>
        <taxon>Eukaryota</taxon>
        <taxon>Metazoa</taxon>
        <taxon>Ecdysozoa</taxon>
        <taxon>Arthropoda</taxon>
        <taxon>Crustacea</taxon>
        <taxon>Oligostraca</taxon>
        <taxon>Ostracoda</taxon>
        <taxon>Podocopa</taxon>
        <taxon>Podocopida</taxon>
        <taxon>Cytherocopina</taxon>
        <taxon>Cytheroidea</taxon>
        <taxon>Cytherideidae</taxon>
        <taxon>Cyprideis</taxon>
    </lineage>
</organism>
<proteinExistence type="predicted"/>
<evidence type="ECO:0000313" key="3">
    <source>
        <dbReference type="EMBL" id="CAD7224931.1"/>
    </source>
</evidence>
<feature type="compositionally biased region" description="Basic and acidic residues" evidence="1">
    <location>
        <begin position="117"/>
        <end position="144"/>
    </location>
</feature>
<keyword evidence="2" id="KW-0812">Transmembrane</keyword>
<sequence length="413" mass="46758">MVDADTVQTLSIKGLSIPDDQRSAYSIEAPVTPPPSYMKVTSSSKLKIVKILAATSILLTLLVGSFILGGIYLNRSRECDCDKTPVNDEFVPETRLAFLKEAPPSVQIAGAFSSQDQKAEPVEPKVEVEESKDEDVKESKEKDKKSRKNSRKNRKEERKQKRMQRERIERQRERLQPPPSQDLEAPEPISIFQRLNLPNLLRQLEEATDHMAERIMEQNRRNRIACIMEKRREMMMNDSPFGRRGGPPFMDEDDDLPDRHLILAPGGNGLIDCDEILGDFNPSPPHHPPFARAMRSRTVTLPIMAIVSRKQPSPPMMQDEDSMPNLPNFPPVPSPFNQPPPSAPRNDFIPRRMFQNSESDGPPMDRPNFEGETVPNFQGSSPSSPPIIYRHPLHGDSSPSNSMMHPILRLPRK</sequence>
<reference evidence="3" key="1">
    <citation type="submission" date="2020-11" db="EMBL/GenBank/DDBJ databases">
        <authorList>
            <person name="Tran Van P."/>
        </authorList>
    </citation>
    <scope>NUCLEOTIDE SEQUENCE</scope>
</reference>